<protein>
    <submittedName>
        <fullName evidence="2">FBA_2 domain-containing protein</fullName>
    </submittedName>
</protein>
<sequence length="99" mass="11626">MEINTFLKHWMSSDLKFEEIRIEMEAIRWDVLFSEISVVPRSNDVVRVYKDALKNINVSGRFDIKRNDGLTATIAFNGKLEGHSIFQMIIWDYLKCLTL</sequence>
<proteinExistence type="predicted"/>
<organism evidence="1 2">
    <name type="scientific">Caenorhabditis tropicalis</name>
    <dbReference type="NCBI Taxonomy" id="1561998"/>
    <lineage>
        <taxon>Eukaryota</taxon>
        <taxon>Metazoa</taxon>
        <taxon>Ecdysozoa</taxon>
        <taxon>Nematoda</taxon>
        <taxon>Chromadorea</taxon>
        <taxon>Rhabditida</taxon>
        <taxon>Rhabditina</taxon>
        <taxon>Rhabditomorpha</taxon>
        <taxon>Rhabditoidea</taxon>
        <taxon>Rhabditidae</taxon>
        <taxon>Peloderinae</taxon>
        <taxon>Caenorhabditis</taxon>
    </lineage>
</organism>
<evidence type="ECO:0000313" key="1">
    <source>
        <dbReference type="Proteomes" id="UP000095282"/>
    </source>
</evidence>
<accession>A0A1I7UA03</accession>
<dbReference type="AlphaFoldDB" id="A0A1I7UA03"/>
<name>A0A1I7UA03_9PELO</name>
<dbReference type="Proteomes" id="UP000095282">
    <property type="component" value="Unplaced"/>
</dbReference>
<keyword evidence="1" id="KW-1185">Reference proteome</keyword>
<reference evidence="2" key="1">
    <citation type="submission" date="2016-11" db="UniProtKB">
        <authorList>
            <consortium name="WormBaseParasite"/>
        </authorList>
    </citation>
    <scope>IDENTIFICATION</scope>
</reference>
<dbReference type="WBParaSite" id="Csp11.Scaffold629.g16371.t2">
    <property type="protein sequence ID" value="Csp11.Scaffold629.g16371.t2"/>
    <property type="gene ID" value="Csp11.Scaffold629.g16371"/>
</dbReference>
<evidence type="ECO:0000313" key="2">
    <source>
        <dbReference type="WBParaSite" id="Csp11.Scaffold629.g16371.t2"/>
    </source>
</evidence>